<name>A0A6D2KXV0_9BRAS</name>
<evidence type="ECO:0000313" key="3">
    <source>
        <dbReference type="Proteomes" id="UP000467841"/>
    </source>
</evidence>
<evidence type="ECO:0000313" key="2">
    <source>
        <dbReference type="EMBL" id="CAA7058130.1"/>
    </source>
</evidence>
<sequence length="139" mass="15416">MPHTLGSAAELPLPRKSTHTNLERSGGSAVRDLSTSESYSTYGPYAPPCFSEARGGVWWLQNATPCFRMQPMALLHAWSSFFHPNPLESNGTFPLVHSPSCWVAERDWFVEDEHLLLDPIFLDQVAPSIGSLLIRSTSC</sequence>
<proteinExistence type="predicted"/>
<protein>
    <submittedName>
        <fullName evidence="2">Uncharacterized protein</fullName>
    </submittedName>
</protein>
<dbReference type="AlphaFoldDB" id="A0A6D2KXV0"/>
<comment type="caution">
    <text evidence="2">The sequence shown here is derived from an EMBL/GenBank/DDBJ whole genome shotgun (WGS) entry which is preliminary data.</text>
</comment>
<evidence type="ECO:0000256" key="1">
    <source>
        <dbReference type="SAM" id="MobiDB-lite"/>
    </source>
</evidence>
<organism evidence="2 3">
    <name type="scientific">Microthlaspi erraticum</name>
    <dbReference type="NCBI Taxonomy" id="1685480"/>
    <lineage>
        <taxon>Eukaryota</taxon>
        <taxon>Viridiplantae</taxon>
        <taxon>Streptophyta</taxon>
        <taxon>Embryophyta</taxon>
        <taxon>Tracheophyta</taxon>
        <taxon>Spermatophyta</taxon>
        <taxon>Magnoliopsida</taxon>
        <taxon>eudicotyledons</taxon>
        <taxon>Gunneridae</taxon>
        <taxon>Pentapetalae</taxon>
        <taxon>rosids</taxon>
        <taxon>malvids</taxon>
        <taxon>Brassicales</taxon>
        <taxon>Brassicaceae</taxon>
        <taxon>Coluteocarpeae</taxon>
        <taxon>Microthlaspi</taxon>
    </lineage>
</organism>
<reference evidence="2" key="1">
    <citation type="submission" date="2020-01" db="EMBL/GenBank/DDBJ databases">
        <authorList>
            <person name="Mishra B."/>
        </authorList>
    </citation>
    <scope>NUCLEOTIDE SEQUENCE [LARGE SCALE GENOMIC DNA]</scope>
</reference>
<accession>A0A6D2KXV0</accession>
<keyword evidence="3" id="KW-1185">Reference proteome</keyword>
<gene>
    <name evidence="2" type="ORF">MERR_LOCUS45366</name>
</gene>
<feature type="region of interest" description="Disordered" evidence="1">
    <location>
        <begin position="1"/>
        <end position="39"/>
    </location>
</feature>
<dbReference type="Proteomes" id="UP000467841">
    <property type="component" value="Unassembled WGS sequence"/>
</dbReference>
<dbReference type="EMBL" id="CACVBM020001718">
    <property type="protein sequence ID" value="CAA7058130.1"/>
    <property type="molecule type" value="Genomic_DNA"/>
</dbReference>